<dbReference type="OrthoDB" id="10038011at2759"/>
<evidence type="ECO:0000259" key="4">
    <source>
        <dbReference type="Pfam" id="PF13891"/>
    </source>
</evidence>
<keyword evidence="6" id="KW-1185">Reference proteome</keyword>
<keyword evidence="2" id="KW-0539">Nucleus</keyword>
<protein>
    <recommendedName>
        <fullName evidence="4">KANL2-like probable zinc-finger domain-containing protein</fullName>
    </recommendedName>
</protein>
<evidence type="ECO:0000256" key="1">
    <source>
        <dbReference type="ARBA" id="ARBA00004123"/>
    </source>
</evidence>
<evidence type="ECO:0000313" key="6">
    <source>
        <dbReference type="Proteomes" id="UP000695562"/>
    </source>
</evidence>
<comment type="caution">
    <text evidence="5">The sequence shown here is derived from an EMBL/GenBank/DDBJ whole genome shotgun (WGS) entry which is preliminary data.</text>
</comment>
<dbReference type="AlphaFoldDB" id="A0A8J4PU02"/>
<dbReference type="InterPro" id="IPR025927">
    <property type="entry name" value="Znf_KANL2-like"/>
</dbReference>
<dbReference type="GO" id="GO:0005634">
    <property type="term" value="C:nucleus"/>
    <property type="evidence" value="ECO:0007669"/>
    <property type="project" value="UniProtKB-SubCell"/>
</dbReference>
<feature type="region of interest" description="Disordered" evidence="3">
    <location>
        <begin position="306"/>
        <end position="326"/>
    </location>
</feature>
<feature type="compositionally biased region" description="Polar residues" evidence="3">
    <location>
        <begin position="181"/>
        <end position="190"/>
    </location>
</feature>
<dbReference type="PANTHER" id="PTHR16198">
    <property type="match status" value="1"/>
</dbReference>
<organism evidence="5 6">
    <name type="scientific">Polysphondylium violaceum</name>
    <dbReference type="NCBI Taxonomy" id="133409"/>
    <lineage>
        <taxon>Eukaryota</taxon>
        <taxon>Amoebozoa</taxon>
        <taxon>Evosea</taxon>
        <taxon>Eumycetozoa</taxon>
        <taxon>Dictyostelia</taxon>
        <taxon>Dictyosteliales</taxon>
        <taxon>Dictyosteliaceae</taxon>
        <taxon>Polysphondylium</taxon>
    </lineage>
</organism>
<feature type="domain" description="KANL2-like probable zinc-finger" evidence="4">
    <location>
        <begin position="337"/>
        <end position="395"/>
    </location>
</feature>
<evidence type="ECO:0000313" key="5">
    <source>
        <dbReference type="EMBL" id="KAF2069461.1"/>
    </source>
</evidence>
<accession>A0A8J4PU02</accession>
<feature type="region of interest" description="Disordered" evidence="3">
    <location>
        <begin position="140"/>
        <end position="199"/>
    </location>
</feature>
<evidence type="ECO:0000256" key="2">
    <source>
        <dbReference type="ARBA" id="ARBA00023242"/>
    </source>
</evidence>
<reference evidence="5" key="1">
    <citation type="submission" date="2020-01" db="EMBL/GenBank/DDBJ databases">
        <title>Development of genomics and gene disruption for Polysphondylium violaceum indicates a role for the polyketide synthase stlB in stalk morphogenesis.</title>
        <authorList>
            <person name="Narita B."/>
            <person name="Kawabe Y."/>
            <person name="Kin K."/>
            <person name="Saito T."/>
            <person name="Gibbs R."/>
            <person name="Kuspa A."/>
            <person name="Muzny D."/>
            <person name="Queller D."/>
            <person name="Richards S."/>
            <person name="Strassman J."/>
            <person name="Sucgang R."/>
            <person name="Worley K."/>
            <person name="Schaap P."/>
        </authorList>
    </citation>
    <scope>NUCLEOTIDE SEQUENCE</scope>
    <source>
        <strain evidence="5">QSvi11</strain>
    </source>
</reference>
<dbReference type="PANTHER" id="PTHR16198:SF2">
    <property type="entry name" value="INO80 COMPLEX SUBUNIT D"/>
    <property type="match status" value="1"/>
</dbReference>
<dbReference type="Proteomes" id="UP000695562">
    <property type="component" value="Unassembled WGS sequence"/>
</dbReference>
<comment type="subcellular location">
    <subcellularLocation>
        <location evidence="1">Nucleus</location>
    </subcellularLocation>
</comment>
<feature type="compositionally biased region" description="Low complexity" evidence="3">
    <location>
        <begin position="307"/>
        <end position="326"/>
    </location>
</feature>
<name>A0A8J4PU02_9MYCE</name>
<feature type="domain" description="KANL2-like probable zinc-finger" evidence="4">
    <location>
        <begin position="16"/>
        <end position="77"/>
    </location>
</feature>
<gene>
    <name evidence="5" type="ORF">CYY_009225</name>
</gene>
<dbReference type="EMBL" id="AJWJ01000658">
    <property type="protein sequence ID" value="KAF2069461.1"/>
    <property type="molecule type" value="Genomic_DNA"/>
</dbReference>
<evidence type="ECO:0000256" key="3">
    <source>
        <dbReference type="SAM" id="MobiDB-lite"/>
    </source>
</evidence>
<feature type="compositionally biased region" description="Low complexity" evidence="3">
    <location>
        <begin position="162"/>
        <end position="174"/>
    </location>
</feature>
<dbReference type="Pfam" id="PF13891">
    <property type="entry name" value="zf-C3HC3H_KANSL2"/>
    <property type="match status" value="2"/>
</dbReference>
<sequence length="437" mass="51180">MIEEDDSSIVDGKRLCASTKKICSKRPMEGYRYCIKHILEDPRAPFKQCEFISTKSLKQCTNPVSIYETDPRFCVSHRHIIESTQKRNTELSSGLSPPELDTPKKKILKVLSRQGLSKGKFYDEYKGQLATLREQHKEKQQRLQEIEIQKQQQAAEEEEESNSSSNNNNNNNNNTRHHGISNESNYFSQDPSEDKHLFKPINDNNMELYNSFDSDFYFSQSTLLTEEELIQRRKVYISKLTLLYKKQYSRFRERLRILRRHYITSIMESNNEIIDKDKEKEIDQEIDKEIDKEIDREIEKEIENKLTSTSKPKTTTSKTTTTTTTTTNKNEIKPKLCFKTNCTANPVLLSKYCFNHILEDGNQRLFIGCTYQTSVDRRCNYPILKLQIPTLCKEHLEIFNNNNEALKELPKKQKQFIKQLLGSNKHSFPTPYTPNPS</sequence>
<proteinExistence type="predicted"/>